<proteinExistence type="predicted"/>
<name>M5IT46_9BACT</name>
<comment type="caution">
    <text evidence="1">The sequence shown here is derived from an EMBL/GenBank/DDBJ whole genome shotgun (WGS) entry which is preliminary data.</text>
</comment>
<reference evidence="1 2" key="1">
    <citation type="journal article" date="2013" name="Genome Announc.">
        <title>Genome Sequence of Campylobacter showae UNSWCD, Isolated from a Patient with Crohn's Disease.</title>
        <authorList>
            <person name="Tay A.P."/>
            <person name="Kaakoush N.O."/>
            <person name="Deshpande N.P."/>
            <person name="Chen Z."/>
            <person name="Mitchell H."/>
            <person name="Wilkins M.R."/>
        </authorList>
    </citation>
    <scope>NUCLEOTIDE SEQUENCE [LARGE SCALE GENOMIC DNA]</scope>
    <source>
        <strain evidence="1 2">CSUNSWCD</strain>
    </source>
</reference>
<evidence type="ECO:0000313" key="2">
    <source>
        <dbReference type="Proteomes" id="UP000011939"/>
    </source>
</evidence>
<accession>M5IT46</accession>
<organism evidence="1 2">
    <name type="scientific">Campylobacter showae CSUNSWCD</name>
    <dbReference type="NCBI Taxonomy" id="1244083"/>
    <lineage>
        <taxon>Bacteria</taxon>
        <taxon>Pseudomonadati</taxon>
        <taxon>Campylobacterota</taxon>
        <taxon>Epsilonproteobacteria</taxon>
        <taxon>Campylobacterales</taxon>
        <taxon>Campylobacteraceae</taxon>
        <taxon>Campylobacter</taxon>
    </lineage>
</organism>
<protein>
    <submittedName>
        <fullName evidence="1">Cobalt-zinc-cadmium resistance protein</fullName>
    </submittedName>
</protein>
<sequence>MKVAFYKILALMSRSDIISPKMKSNIKMMDFKDGKREKTIIKPRLLA</sequence>
<dbReference type="STRING" id="1244083.CSUNSWCD_288"/>
<evidence type="ECO:0000313" key="1">
    <source>
        <dbReference type="EMBL" id="EKU12348.1"/>
    </source>
</evidence>
<dbReference type="PATRIC" id="fig|1244083.3.peg.293"/>
<dbReference type="Proteomes" id="UP000011939">
    <property type="component" value="Unassembled WGS sequence"/>
</dbReference>
<dbReference type="AlphaFoldDB" id="M5IT46"/>
<dbReference type="eggNOG" id="ENOG5030P78">
    <property type="taxonomic scope" value="Bacteria"/>
</dbReference>
<dbReference type="EMBL" id="AMZQ01000001">
    <property type="protein sequence ID" value="EKU12348.1"/>
    <property type="molecule type" value="Genomic_DNA"/>
</dbReference>
<gene>
    <name evidence="1" type="ORF">CSUNSWCD_288</name>
</gene>